<evidence type="ECO:0000256" key="2">
    <source>
        <dbReference type="SAM" id="Phobius"/>
    </source>
</evidence>
<comment type="similarity">
    <text evidence="1">Belongs to the protein kinase superfamily. ADCK protein kinase family.</text>
</comment>
<proteinExistence type="inferred from homology"/>
<dbReference type="InterPro" id="IPR050154">
    <property type="entry name" value="UbiB_kinase"/>
</dbReference>
<keyword evidence="2" id="KW-0812">Transmembrane</keyword>
<evidence type="ECO:0000256" key="1">
    <source>
        <dbReference type="ARBA" id="ARBA00009670"/>
    </source>
</evidence>
<reference evidence="5" key="1">
    <citation type="submission" date="2016-09" db="EMBL/GenBank/DDBJ databases">
        <authorList>
            <person name="Varghese N."/>
            <person name="Submissions S."/>
        </authorList>
    </citation>
    <scope>NUCLEOTIDE SEQUENCE [LARGE SCALE GENOMIC DNA]</scope>
    <source>
        <strain evidence="5">25nlg</strain>
    </source>
</reference>
<dbReference type="EMBL" id="FMYM01000008">
    <property type="protein sequence ID" value="SDC40885.1"/>
    <property type="molecule type" value="Genomic_DNA"/>
</dbReference>
<feature type="domain" description="ABC1 atypical kinase-like" evidence="3">
    <location>
        <begin position="91"/>
        <end position="330"/>
    </location>
</feature>
<dbReference type="Proteomes" id="UP000242662">
    <property type="component" value="Unassembled WGS sequence"/>
</dbReference>
<sequence length="550" mass="62460">MLKKQIRYLSRYQDILSALYHYGFGHIVRDLGLLEKARIRKKKHKNADHSMAKRIRLLLEELGPTFIKLGQLASTRKDLFPAHILAELAELQDNVAPFPFAEAKAIVEQELGAPLTSLFQSFSEEVLAAASIGQVHRATLLTGEETIVKVRRPQIERLIETDLAILSDLISVAEEKIEWVRRLRLTELFAEFAAALKNEIDYKLEAQHAERIRRQSSTTLSVPKNFPHYCTSKVLTQAFVEGRKMTEAVTSEGFDQTALVKRFATGIFEQIFVHGFFHGDPHPGNVFVTKDSKIVLIDFGMVGRLSTSLRQNLAFMMIGLKSRDTERVMNALLQMDIIHEQVNHERLKEDLDDLRLKYYDLPLSDISLGEAIQDMFNVAHKHQCIVPPDLMILGKTILSVEAIVATMAPNLSIMDLVEPFGRMLIHERFHPKHFFQKAKDTITEPIRALQWLPTELHKSLSTIRRGQLKVTVSMKDMRELLQRVDRISNKLAFSLVLLAFSIIMAAVIIGTALTAEQTVLSNIPAVEIGLTMTALMFFAIIWSIFRSGRF</sequence>
<dbReference type="InterPro" id="IPR011009">
    <property type="entry name" value="Kinase-like_dom_sf"/>
</dbReference>
<name>A0A1G6LDM9_9BACI</name>
<keyword evidence="2" id="KW-1133">Transmembrane helix</keyword>
<dbReference type="PANTHER" id="PTHR10566">
    <property type="entry name" value="CHAPERONE-ACTIVITY OF BC1 COMPLEX CABC1 -RELATED"/>
    <property type="match status" value="1"/>
</dbReference>
<gene>
    <name evidence="4" type="ORF">SAMN05421737_10880</name>
</gene>
<evidence type="ECO:0000313" key="4">
    <source>
        <dbReference type="EMBL" id="SDC40885.1"/>
    </source>
</evidence>
<dbReference type="RefSeq" id="WP_090776088.1">
    <property type="nucleotide sequence ID" value="NZ_FMYM01000008.1"/>
</dbReference>
<protein>
    <submittedName>
        <fullName evidence="4">2-octaprenylphenol hydroxylase</fullName>
    </submittedName>
</protein>
<dbReference type="CDD" id="cd05121">
    <property type="entry name" value="ABC1_ADCK3-like"/>
    <property type="match status" value="1"/>
</dbReference>
<dbReference type="PANTHER" id="PTHR10566:SF113">
    <property type="entry name" value="PROTEIN ACTIVITY OF BC1 COMPLEX KINASE 7, CHLOROPLASTIC"/>
    <property type="match status" value="1"/>
</dbReference>
<dbReference type="SUPFAM" id="SSF56112">
    <property type="entry name" value="Protein kinase-like (PK-like)"/>
    <property type="match status" value="1"/>
</dbReference>
<dbReference type="InterPro" id="IPR004147">
    <property type="entry name" value="ABC1_dom"/>
</dbReference>
<evidence type="ECO:0000259" key="3">
    <source>
        <dbReference type="Pfam" id="PF03109"/>
    </source>
</evidence>
<feature type="transmembrane region" description="Helical" evidence="2">
    <location>
        <begin position="525"/>
        <end position="545"/>
    </location>
</feature>
<keyword evidence="2" id="KW-0472">Membrane</keyword>
<dbReference type="Pfam" id="PF03109">
    <property type="entry name" value="ABC1"/>
    <property type="match status" value="1"/>
</dbReference>
<evidence type="ECO:0000313" key="5">
    <source>
        <dbReference type="Proteomes" id="UP000242662"/>
    </source>
</evidence>
<accession>A0A1G6LDM9</accession>
<dbReference type="STRING" id="1464122.SAMN05421737_10880"/>
<organism evidence="4 5">
    <name type="scientific">Shouchella lonarensis</name>
    <dbReference type="NCBI Taxonomy" id="1464122"/>
    <lineage>
        <taxon>Bacteria</taxon>
        <taxon>Bacillati</taxon>
        <taxon>Bacillota</taxon>
        <taxon>Bacilli</taxon>
        <taxon>Bacillales</taxon>
        <taxon>Bacillaceae</taxon>
        <taxon>Shouchella</taxon>
    </lineage>
</organism>
<dbReference type="OrthoDB" id="9795390at2"/>
<dbReference type="Gene3D" id="1.10.510.10">
    <property type="entry name" value="Transferase(Phosphotransferase) domain 1"/>
    <property type="match status" value="1"/>
</dbReference>
<dbReference type="AlphaFoldDB" id="A0A1G6LDM9"/>
<feature type="transmembrane region" description="Helical" evidence="2">
    <location>
        <begin position="491"/>
        <end position="513"/>
    </location>
</feature>
<keyword evidence="5" id="KW-1185">Reference proteome</keyword>